<evidence type="ECO:0000256" key="1">
    <source>
        <dbReference type="ARBA" id="ARBA00023117"/>
    </source>
</evidence>
<dbReference type="SUPFAM" id="SSF47370">
    <property type="entry name" value="Bromodomain"/>
    <property type="match status" value="1"/>
</dbReference>
<dbReference type="InterPro" id="IPR001487">
    <property type="entry name" value="Bromodomain"/>
</dbReference>
<keyword evidence="1" id="KW-0103">Bromodomain</keyword>
<feature type="compositionally biased region" description="Polar residues" evidence="2">
    <location>
        <begin position="216"/>
        <end position="225"/>
    </location>
</feature>
<dbReference type="AlphaFoldDB" id="A0AAQ3MAR3"/>
<dbReference type="InterPro" id="IPR036427">
    <property type="entry name" value="Bromodomain-like_sf"/>
</dbReference>
<name>A0AAQ3MAR3_9PEZI</name>
<keyword evidence="5" id="KW-1185">Reference proteome</keyword>
<evidence type="ECO:0000256" key="2">
    <source>
        <dbReference type="SAM" id="MobiDB-lite"/>
    </source>
</evidence>
<accession>A0AAQ3MAR3</accession>
<feature type="region of interest" description="Disordered" evidence="2">
    <location>
        <begin position="72"/>
        <end position="108"/>
    </location>
</feature>
<sequence length="710" mass="77609">MNTSYTSLESLLVFQALRSEPVAPSTFGRISEQLQSIPLIRSDPSYDQARLTPEALKDLYLRLLKDEVKRDLEQQQQQQQVEKDKSATNGHLSPGSRKRKVPSPSLPTVHEAAQHAHLIPHLVARLYARYREECIVVVREQERRYDALVQDINDLQAGKWDQKLQDEQAEGCKANPNPPTQPGDGADSKLHGSTKTKMNKTAQGLISTKDGWRSPLPSNGSTQGAVPNPHLPTSSSGSSLAPSPAPKIGFSYALGAPIYGPQHHPVHNVPITPSPSWTYRPPVHGPTIAPFSPQPSNTRVYSGQQASAAGQPPKTPAMAQQQILPQQTLPFPHMPPGQGPQYPATTGPKPQQVSKLLSDIVTALATPPRQPIKPLWRSDGRRPPLSMANMPPRPAVEPLSPTRLTTSPVPPSRPGRGRALSPTYDTETDVRPRKGRRRVNRDRSPHSVTSSTADDLIGRKTRSHSVSTAAGAHAASDDRPTSRGHIKDEPSTPAGLLEDHESGRERSATPASGMLTRKRQGTTLAKHRKSSLAIADDDVDMIRTPPPRSKTITTTRSFAKMSAPIMNDINSHKHASYFAGPVRDRDASGYSDIIKRPQHLKSIRAAITAGTRAVNHAASLVEADQDGILELERTEDLIPPKAIVNGAQLETEVMRMFANAVMFNPGEDGLVSDTREMFEDVEATMNVWRGAEREAVADEDEDTKGKRRKL</sequence>
<dbReference type="Pfam" id="PF00439">
    <property type="entry name" value="Bromodomain"/>
    <property type="match status" value="1"/>
</dbReference>
<feature type="region of interest" description="Disordered" evidence="2">
    <location>
        <begin position="162"/>
        <end position="242"/>
    </location>
</feature>
<dbReference type="GO" id="GO:0035267">
    <property type="term" value="C:NuA4 histone acetyltransferase complex"/>
    <property type="evidence" value="ECO:0007669"/>
    <property type="project" value="TreeGrafter"/>
</dbReference>
<dbReference type="GO" id="GO:0006325">
    <property type="term" value="P:chromatin organization"/>
    <property type="evidence" value="ECO:0007669"/>
    <property type="project" value="UniProtKB-ARBA"/>
</dbReference>
<feature type="region of interest" description="Disordered" evidence="2">
    <location>
        <begin position="291"/>
        <end position="352"/>
    </location>
</feature>
<feature type="compositionally biased region" description="Basic residues" evidence="2">
    <location>
        <begin position="516"/>
        <end position="530"/>
    </location>
</feature>
<dbReference type="PANTHER" id="PTHR15398">
    <property type="entry name" value="BROMODOMAIN-CONTAINING PROTEIN 8"/>
    <property type="match status" value="1"/>
</dbReference>
<protein>
    <recommendedName>
        <fullName evidence="3">Bromo domain-containing protein</fullName>
    </recommendedName>
</protein>
<proteinExistence type="predicted"/>
<feature type="region of interest" description="Disordered" evidence="2">
    <location>
        <begin position="368"/>
        <end position="531"/>
    </location>
</feature>
<feature type="region of interest" description="Disordered" evidence="2">
    <location>
        <begin position="691"/>
        <end position="710"/>
    </location>
</feature>
<evidence type="ECO:0000313" key="4">
    <source>
        <dbReference type="EMBL" id="WPH03398.1"/>
    </source>
</evidence>
<feature type="compositionally biased region" description="Basic and acidic residues" evidence="2">
    <location>
        <begin position="475"/>
        <end position="490"/>
    </location>
</feature>
<gene>
    <name evidence="4" type="ORF">R9X50_00627700</name>
</gene>
<feature type="domain" description="Bromo" evidence="3">
    <location>
        <begin position="565"/>
        <end position="608"/>
    </location>
</feature>
<feature type="compositionally biased region" description="Polar residues" evidence="2">
    <location>
        <begin position="294"/>
        <end position="308"/>
    </location>
</feature>
<dbReference type="PANTHER" id="PTHR15398:SF4">
    <property type="entry name" value="BROMODOMAIN-CONTAINING PROTEIN 8 ISOFORM X1"/>
    <property type="match status" value="1"/>
</dbReference>
<organism evidence="4 5">
    <name type="scientific">Acrodontium crateriforme</name>
    <dbReference type="NCBI Taxonomy" id="150365"/>
    <lineage>
        <taxon>Eukaryota</taxon>
        <taxon>Fungi</taxon>
        <taxon>Dikarya</taxon>
        <taxon>Ascomycota</taxon>
        <taxon>Pezizomycotina</taxon>
        <taxon>Dothideomycetes</taxon>
        <taxon>Dothideomycetidae</taxon>
        <taxon>Mycosphaerellales</taxon>
        <taxon>Teratosphaeriaceae</taxon>
        <taxon>Acrodontium</taxon>
    </lineage>
</organism>
<dbReference type="Gene3D" id="1.20.920.10">
    <property type="entry name" value="Bromodomain-like"/>
    <property type="match status" value="1"/>
</dbReference>
<feature type="compositionally biased region" description="Basic and acidic residues" evidence="2">
    <location>
        <begin position="497"/>
        <end position="507"/>
    </location>
</feature>
<reference evidence="4 5" key="1">
    <citation type="submission" date="2023-11" db="EMBL/GenBank/DDBJ databases">
        <title>An acidophilic fungus is an integral part of prey digestion in a carnivorous sundew plant.</title>
        <authorList>
            <person name="Tsai I.J."/>
        </authorList>
    </citation>
    <scope>NUCLEOTIDE SEQUENCE [LARGE SCALE GENOMIC DNA]</scope>
    <source>
        <strain evidence="4">169a</strain>
    </source>
</reference>
<dbReference type="EMBL" id="CP138589">
    <property type="protein sequence ID" value="WPH03398.1"/>
    <property type="molecule type" value="Genomic_DNA"/>
</dbReference>
<evidence type="ECO:0000313" key="5">
    <source>
        <dbReference type="Proteomes" id="UP001303373"/>
    </source>
</evidence>
<dbReference type="Proteomes" id="UP001303373">
    <property type="component" value="Chromosome 10"/>
</dbReference>
<evidence type="ECO:0000259" key="3">
    <source>
        <dbReference type="Pfam" id="PF00439"/>
    </source>
</evidence>
<feature type="compositionally biased region" description="Low complexity" evidence="2">
    <location>
        <begin position="231"/>
        <end position="242"/>
    </location>
</feature>
<feature type="compositionally biased region" description="Polar residues" evidence="2">
    <location>
        <begin position="318"/>
        <end position="329"/>
    </location>
</feature>